<evidence type="ECO:0000313" key="1">
    <source>
        <dbReference type="EMBL" id="KAJ0080724.1"/>
    </source>
</evidence>
<dbReference type="EMBL" id="CM047908">
    <property type="protein sequence ID" value="KAJ0080724.1"/>
    <property type="molecule type" value="Genomic_DNA"/>
</dbReference>
<keyword evidence="2" id="KW-1185">Reference proteome</keyword>
<gene>
    <name evidence="1" type="ORF">Patl1_09741</name>
</gene>
<reference evidence="2" key="1">
    <citation type="journal article" date="2023" name="G3 (Bethesda)">
        <title>Genome assembly and association tests identify interacting loci associated with vigor, precocity, and sex in interspecific pistachio rootstocks.</title>
        <authorList>
            <person name="Palmer W."/>
            <person name="Jacygrad E."/>
            <person name="Sagayaradj S."/>
            <person name="Cavanaugh K."/>
            <person name="Han R."/>
            <person name="Bertier L."/>
            <person name="Beede B."/>
            <person name="Kafkas S."/>
            <person name="Golino D."/>
            <person name="Preece J."/>
            <person name="Michelmore R."/>
        </authorList>
    </citation>
    <scope>NUCLEOTIDE SEQUENCE [LARGE SCALE GENOMIC DNA]</scope>
</reference>
<protein>
    <submittedName>
        <fullName evidence="1">Uncharacterized protein</fullName>
    </submittedName>
</protein>
<name>A0ACC1A075_9ROSI</name>
<proteinExistence type="predicted"/>
<accession>A0ACC1A075</accession>
<comment type="caution">
    <text evidence="1">The sequence shown here is derived from an EMBL/GenBank/DDBJ whole genome shotgun (WGS) entry which is preliminary data.</text>
</comment>
<evidence type="ECO:0000313" key="2">
    <source>
        <dbReference type="Proteomes" id="UP001164250"/>
    </source>
</evidence>
<dbReference type="Proteomes" id="UP001164250">
    <property type="component" value="Chromosome 12"/>
</dbReference>
<organism evidence="1 2">
    <name type="scientific">Pistacia atlantica</name>
    <dbReference type="NCBI Taxonomy" id="434234"/>
    <lineage>
        <taxon>Eukaryota</taxon>
        <taxon>Viridiplantae</taxon>
        <taxon>Streptophyta</taxon>
        <taxon>Embryophyta</taxon>
        <taxon>Tracheophyta</taxon>
        <taxon>Spermatophyta</taxon>
        <taxon>Magnoliopsida</taxon>
        <taxon>eudicotyledons</taxon>
        <taxon>Gunneridae</taxon>
        <taxon>Pentapetalae</taxon>
        <taxon>rosids</taxon>
        <taxon>malvids</taxon>
        <taxon>Sapindales</taxon>
        <taxon>Anacardiaceae</taxon>
        <taxon>Pistacia</taxon>
    </lineage>
</organism>
<sequence>MGLSASAAATRNPSYEIMDNRCGRKKSKYNSLFINAGGERINFQQIVFDEDNSTLLTTLYENSKTPWAYSCLGEFDSSTNSANYIQNVTAGTSVPELYLKARLCPQSLTYYGFCLHNGHYNVELHFAEIVFAKDKDYSSLGKRVFDIYIQGNRERRDFNIKKITRNTPNIKTIENFPDINVDDNLLEIRLFWAGKGSIFYPLDLNGPLVSAISVTRNIKPLPIAWIVVASVLTAILLLVLVLAFMWRMGYLGDRDLRVTKVVLRGHSYTIKQVKDATGNFSPANRIGNGRFGMIYKAQLPDQTVAVTKLSFESNKDQIGTEVYALKQLKHDNLVELLDVYSKKDLHLLIYEYMEKGSLKQVLFGYTLAPECATRKAITDKADVYSYGVLLLEIVSGKSNLKTEENQGNDYLLNKACVLHSEQMLLNLVDTNLCGDYDKKQALKILDLAIKCINLSPTLRPTMLEIVSELEQISNVNAPSLSA</sequence>